<dbReference type="AlphaFoldDB" id="A0A371CJF4"/>
<name>A0A371CJF4_9APHY</name>
<accession>A0A371CJF4</accession>
<evidence type="ECO:0000313" key="2">
    <source>
        <dbReference type="EMBL" id="RDX40406.1"/>
    </source>
</evidence>
<feature type="compositionally biased region" description="Polar residues" evidence="1">
    <location>
        <begin position="10"/>
        <end position="21"/>
    </location>
</feature>
<gene>
    <name evidence="2" type="ORF">OH76DRAFT_1490314</name>
</gene>
<sequence length="586" mass="66286">MKCGDDDNDSVFSGDSDSQLQPEDEFRIDRGSLARVARTCRQLWNPSVAILWRELPTLTPILLTLPADLYTLELVHSEESEPPLLDPSRDLYRLIPTSFATTVEVEPTRTETLADRIELRLLRDPRLQDFVRWTLYTQYIQDVGSEPKTIGLSQLARVSFPPGVWTLLTRYGPNPLFPNVRRLSLHDPETQYLSPNTVFFLFGGSLLSLHLSATRPQTGFFELLHRLASQLEELVITKGPGSDPHDVYAGISLSLAAHIPALSCLRVLRIEGVHISTTALSTIGSLPLLEHLSIEVSSPTCALVHLNSMNSGLFPLIRDLSVIVDDLRWVTTFLDHISSSCLDSVHLMCHSLIIPPIVFDGLFSTIASRQWRLALKRITINTSHEQPPCDLSRSMCRLLPLPALTVLLMRGWFSIIIDDRTLDAMATAWPRLVNLNLACSPEASRPEYLQVIPKATFAGLIPLAYRCRYLRSINMAIDTAARLPPPEYEYPPRPVLPTESQLMLLHVGWTGPPRDPMQAAVLLSEIFPRLLTVLYFQRVEEDDRATRGWSALLGLLYDFKHIRFQERRWVHGERLYSVPPNRDWGF</sequence>
<reference evidence="2 3" key="1">
    <citation type="journal article" date="2018" name="Biotechnol. Biofuels">
        <title>Integrative visual omics of the white-rot fungus Polyporus brumalis exposes the biotechnological potential of its oxidative enzymes for delignifying raw plant biomass.</title>
        <authorList>
            <person name="Miyauchi S."/>
            <person name="Rancon A."/>
            <person name="Drula E."/>
            <person name="Hage H."/>
            <person name="Chaduli D."/>
            <person name="Favel A."/>
            <person name="Grisel S."/>
            <person name="Henrissat B."/>
            <person name="Herpoel-Gimbert I."/>
            <person name="Ruiz-Duenas F.J."/>
            <person name="Chevret D."/>
            <person name="Hainaut M."/>
            <person name="Lin J."/>
            <person name="Wang M."/>
            <person name="Pangilinan J."/>
            <person name="Lipzen A."/>
            <person name="Lesage-Meessen L."/>
            <person name="Navarro D."/>
            <person name="Riley R."/>
            <person name="Grigoriev I.V."/>
            <person name="Zhou S."/>
            <person name="Raouche S."/>
            <person name="Rosso M.N."/>
        </authorList>
    </citation>
    <scope>NUCLEOTIDE SEQUENCE [LARGE SCALE GENOMIC DNA]</scope>
    <source>
        <strain evidence="2 3">BRFM 1820</strain>
    </source>
</reference>
<dbReference type="STRING" id="139420.A0A371CJF4"/>
<dbReference type="EMBL" id="KZ857558">
    <property type="protein sequence ID" value="RDX40406.1"/>
    <property type="molecule type" value="Genomic_DNA"/>
</dbReference>
<dbReference type="SUPFAM" id="SSF52047">
    <property type="entry name" value="RNI-like"/>
    <property type="match status" value="1"/>
</dbReference>
<dbReference type="Gene3D" id="3.80.10.10">
    <property type="entry name" value="Ribonuclease Inhibitor"/>
    <property type="match status" value="1"/>
</dbReference>
<organism evidence="2 3">
    <name type="scientific">Lentinus brumalis</name>
    <dbReference type="NCBI Taxonomy" id="2498619"/>
    <lineage>
        <taxon>Eukaryota</taxon>
        <taxon>Fungi</taxon>
        <taxon>Dikarya</taxon>
        <taxon>Basidiomycota</taxon>
        <taxon>Agaricomycotina</taxon>
        <taxon>Agaricomycetes</taxon>
        <taxon>Polyporales</taxon>
        <taxon>Polyporaceae</taxon>
        <taxon>Lentinus</taxon>
    </lineage>
</organism>
<feature type="region of interest" description="Disordered" evidence="1">
    <location>
        <begin position="1"/>
        <end position="24"/>
    </location>
</feature>
<dbReference type="OrthoDB" id="3543113at2759"/>
<dbReference type="Proteomes" id="UP000256964">
    <property type="component" value="Unassembled WGS sequence"/>
</dbReference>
<proteinExistence type="predicted"/>
<evidence type="ECO:0000256" key="1">
    <source>
        <dbReference type="SAM" id="MobiDB-lite"/>
    </source>
</evidence>
<evidence type="ECO:0000313" key="3">
    <source>
        <dbReference type="Proteomes" id="UP000256964"/>
    </source>
</evidence>
<evidence type="ECO:0008006" key="4">
    <source>
        <dbReference type="Google" id="ProtNLM"/>
    </source>
</evidence>
<keyword evidence="3" id="KW-1185">Reference proteome</keyword>
<protein>
    <recommendedName>
        <fullName evidence="4">F-box domain-containing protein</fullName>
    </recommendedName>
</protein>
<dbReference type="InterPro" id="IPR032675">
    <property type="entry name" value="LRR_dom_sf"/>
</dbReference>